<dbReference type="Proteomes" id="UP000823046">
    <property type="component" value="Unassembled WGS sequence"/>
</dbReference>
<dbReference type="SUPFAM" id="SSF81296">
    <property type="entry name" value="E set domains"/>
    <property type="match status" value="1"/>
</dbReference>
<keyword evidence="15" id="KW-1185">Reference proteome</keyword>
<gene>
    <name evidence="14" type="ORF">IE077_000473</name>
</gene>
<evidence type="ECO:0000256" key="5">
    <source>
        <dbReference type="ARBA" id="ARBA00022801"/>
    </source>
</evidence>
<evidence type="ECO:0000256" key="2">
    <source>
        <dbReference type="ARBA" id="ARBA00004240"/>
    </source>
</evidence>
<evidence type="ECO:0000313" key="15">
    <source>
        <dbReference type="Proteomes" id="UP000823046"/>
    </source>
</evidence>
<name>A0ABQ7J994_9APIC</name>
<dbReference type="SUPFAM" id="SSF52540">
    <property type="entry name" value="P-loop containing nucleoside triphosphate hydrolases"/>
    <property type="match status" value="2"/>
</dbReference>
<feature type="domain" description="Helicase ATP-binding" evidence="12">
    <location>
        <begin position="100"/>
        <end position="275"/>
    </location>
</feature>
<evidence type="ECO:0000256" key="8">
    <source>
        <dbReference type="ARBA" id="ARBA00022840"/>
    </source>
</evidence>
<feature type="domain" description="Helicase C-terminal" evidence="13">
    <location>
        <begin position="308"/>
        <end position="488"/>
    </location>
</feature>
<evidence type="ECO:0000259" key="12">
    <source>
        <dbReference type="PROSITE" id="PS51192"/>
    </source>
</evidence>
<accession>A0ABQ7J994</accession>
<dbReference type="InterPro" id="IPR004179">
    <property type="entry name" value="Sec63-dom"/>
</dbReference>
<dbReference type="EMBL" id="JADAQX010000369">
    <property type="protein sequence ID" value="KAF8820499.1"/>
    <property type="molecule type" value="Genomic_DNA"/>
</dbReference>
<dbReference type="SUPFAM" id="SSF158702">
    <property type="entry name" value="Sec63 N-terminal domain-like"/>
    <property type="match status" value="1"/>
</dbReference>
<dbReference type="Gene3D" id="1.10.3380.10">
    <property type="entry name" value="Sec63 N-terminal domain-like domain"/>
    <property type="match status" value="1"/>
</dbReference>
<evidence type="ECO:0000313" key="14">
    <source>
        <dbReference type="EMBL" id="KAF8820499.1"/>
    </source>
</evidence>
<dbReference type="PROSITE" id="PS51192">
    <property type="entry name" value="HELICASE_ATP_BIND_1"/>
    <property type="match status" value="1"/>
</dbReference>
<reference evidence="14 15" key="1">
    <citation type="journal article" date="2020" name="bioRxiv">
        <title>Metabolic contributions of an alphaproteobacterial endosymbiont in the apicomplexan Cardiosporidium cionae.</title>
        <authorList>
            <person name="Hunter E.S."/>
            <person name="Paight C.J."/>
            <person name="Lane C.E."/>
        </authorList>
    </citation>
    <scope>NUCLEOTIDE SEQUENCE [LARGE SCALE GENOMIC DNA]</scope>
    <source>
        <strain evidence="14">ESH_2018</strain>
    </source>
</reference>
<keyword evidence="7" id="KW-0256">Endoplasmic reticulum</keyword>
<organism evidence="14 15">
    <name type="scientific">Cardiosporidium cionae</name>
    <dbReference type="NCBI Taxonomy" id="476202"/>
    <lineage>
        <taxon>Eukaryota</taxon>
        <taxon>Sar</taxon>
        <taxon>Alveolata</taxon>
        <taxon>Apicomplexa</taxon>
        <taxon>Aconoidasida</taxon>
        <taxon>Nephromycida</taxon>
        <taxon>Cardiosporidium</taxon>
    </lineage>
</organism>
<keyword evidence="3" id="KW-0812">Transmembrane</keyword>
<dbReference type="Pfam" id="PF00270">
    <property type="entry name" value="DEAD"/>
    <property type="match status" value="1"/>
</dbReference>
<dbReference type="Pfam" id="PF02889">
    <property type="entry name" value="Sec63"/>
    <property type="match status" value="2"/>
</dbReference>
<dbReference type="SMART" id="SM00487">
    <property type="entry name" value="DEXDc"/>
    <property type="match status" value="1"/>
</dbReference>
<dbReference type="InterPro" id="IPR027417">
    <property type="entry name" value="P-loop_NTPase"/>
</dbReference>
<dbReference type="Pfam" id="PF23445">
    <property type="entry name" value="WHD_SNRNP200"/>
    <property type="match status" value="1"/>
</dbReference>
<keyword evidence="8" id="KW-0067">ATP-binding</keyword>
<dbReference type="InterPro" id="IPR014756">
    <property type="entry name" value="Ig_E-set"/>
</dbReference>
<dbReference type="PROSITE" id="PS51194">
    <property type="entry name" value="HELICASE_CTER"/>
    <property type="match status" value="1"/>
</dbReference>
<dbReference type="Gene3D" id="2.60.40.150">
    <property type="entry name" value="C2 domain"/>
    <property type="match status" value="2"/>
</dbReference>
<proteinExistence type="predicted"/>
<dbReference type="PANTHER" id="PTHR24075">
    <property type="entry name" value="SEC63 DOMAIN-CONTAINING"/>
    <property type="match status" value="1"/>
</dbReference>
<evidence type="ECO:0000256" key="3">
    <source>
        <dbReference type="ARBA" id="ARBA00022692"/>
    </source>
</evidence>
<evidence type="ECO:0000256" key="9">
    <source>
        <dbReference type="ARBA" id="ARBA00022989"/>
    </source>
</evidence>
<dbReference type="InterPro" id="IPR001650">
    <property type="entry name" value="Helicase_C-like"/>
</dbReference>
<keyword evidence="6" id="KW-0347">Helicase</keyword>
<evidence type="ECO:0000259" key="13">
    <source>
        <dbReference type="PROSITE" id="PS51194"/>
    </source>
</evidence>
<dbReference type="Gene3D" id="1.10.10.10">
    <property type="entry name" value="Winged helix-like DNA-binding domain superfamily/Winged helix DNA-binding domain"/>
    <property type="match status" value="1"/>
</dbReference>
<dbReference type="InterPro" id="IPR035892">
    <property type="entry name" value="C2_domain_sf"/>
</dbReference>
<dbReference type="CDD" id="cd18021">
    <property type="entry name" value="DEXHc_Brr2_2"/>
    <property type="match status" value="1"/>
</dbReference>
<dbReference type="Gene3D" id="3.40.50.300">
    <property type="entry name" value="P-loop containing nucleotide triphosphate hydrolases"/>
    <property type="match status" value="2"/>
</dbReference>
<sequence length="884" mass="100410">MFNLRAFTGEIEHTLHFTVPIDEPLPPNIFIRIISDRWIQSETTLPVSLKTLILPEKNPPHTDLLDLQPLPVTALRFPDAEALYSVQFKSFNPIQTQVFSTLYTTNENVLICAPPASGKSTCAEFAILRMMRHESIRRAVYVAPYVRTAKERFKDWSHKFGKLLGLTVNELSGEMQSDLKTLERSHLVVTTPAKWDFLSRRWKNRKVLQNINLFIVDELQLIDSDVGPSLEVCVSRMRYISAQLHSPIRLIGLACSIANAKDIGEWIGAGTNGFFNFHPNVRTIPLEISIHGFDIYHRQSRLLAMSKPVYQAIKHYSLNKPVIIFTPDQESMAQYLTGLREKTLQETLKYGVGYYHEGFTAAERGLVERLYESRAIQVLVTTEHLAWGLMASAFLVIVMDTKRFSGSGSGYVDYPIYDILQMMGCASRPRIDKNGVVVLLCHSSTKEYYKKFIFEPLPVESHLDQQLADYINAEIVLKTIENKQDAVDWLTWTFYYRRLTKNPNYYGLQGITHQHLSDHLSELIESTISVLEQSQCVSVEEDLDLQPLNLGLISAFYYIKYTTIETFNRSLWNTAKRKSILEILSAASEFDMVTLRAGEEVPLEMLARNLGLKFPGKDKINESHFKALVLLYAHFNRTSISTDLTADQVDIVEISLRLVQGLVDVISSNGWLHPALVAMELSQMIVQALTSSHSPLKQLPHFTSALIDQAKGYTLYEKEEGVEEEGAEYSIEDVFDFMNMEDENRSLLLKSLTQAQLVDVAKACNRYPVITVDYTIENSSDVMPGSSVKCTIQLERDMTDEAVGLVCAPFFPKEKDEQWWLVIGEPNTNSLRAIKRLTVTKPSTTVKLEFDAPASSGNYTHLLYLMSDSYLGCDQEYKFDLAVQ</sequence>
<dbReference type="SMART" id="SM00973">
    <property type="entry name" value="Sec63"/>
    <property type="match status" value="1"/>
</dbReference>
<evidence type="ECO:0000256" key="1">
    <source>
        <dbReference type="ARBA" id="ARBA00004141"/>
    </source>
</evidence>
<evidence type="ECO:0000256" key="11">
    <source>
        <dbReference type="ARBA" id="ARBA00023186"/>
    </source>
</evidence>
<keyword evidence="4" id="KW-0547">Nucleotide-binding</keyword>
<evidence type="ECO:0000256" key="7">
    <source>
        <dbReference type="ARBA" id="ARBA00022824"/>
    </source>
</evidence>
<dbReference type="Gene3D" id="1.10.150.20">
    <property type="entry name" value="5' to 3' exonuclease, C-terminal subdomain"/>
    <property type="match status" value="1"/>
</dbReference>
<evidence type="ECO:0000256" key="10">
    <source>
        <dbReference type="ARBA" id="ARBA00023136"/>
    </source>
</evidence>
<protein>
    <submittedName>
        <fullName evidence="14">Activating signal cointegrator 1 complex subunit 3</fullName>
    </submittedName>
</protein>
<dbReference type="InterPro" id="IPR011545">
    <property type="entry name" value="DEAD/DEAH_box_helicase_dom"/>
</dbReference>
<dbReference type="InterPro" id="IPR014001">
    <property type="entry name" value="Helicase_ATP-bd"/>
</dbReference>
<dbReference type="InterPro" id="IPR036390">
    <property type="entry name" value="WH_DNA-bd_sf"/>
</dbReference>
<evidence type="ECO:0000256" key="4">
    <source>
        <dbReference type="ARBA" id="ARBA00022741"/>
    </source>
</evidence>
<dbReference type="InterPro" id="IPR036388">
    <property type="entry name" value="WH-like_DNA-bd_sf"/>
</dbReference>
<comment type="subcellular location">
    <subcellularLocation>
        <location evidence="2">Endoplasmic reticulum</location>
    </subcellularLocation>
    <subcellularLocation>
        <location evidence="1">Membrane</location>
        <topology evidence="1">Multi-pass membrane protein</topology>
    </subcellularLocation>
</comment>
<dbReference type="InterPro" id="IPR057842">
    <property type="entry name" value="WH_MER3"/>
</dbReference>
<keyword evidence="11" id="KW-0143">Chaperone</keyword>
<comment type="caution">
    <text evidence="14">The sequence shown here is derived from an EMBL/GenBank/DDBJ whole genome shotgun (WGS) entry which is preliminary data.</text>
</comment>
<dbReference type="SUPFAM" id="SSF46785">
    <property type="entry name" value="Winged helix' DNA-binding domain"/>
    <property type="match status" value="1"/>
</dbReference>
<dbReference type="PANTHER" id="PTHR24075:SF5">
    <property type="entry name" value="U5 SMALL NUCLEAR RIBONUCLEOPROTEIN 200 KDA HELICASE"/>
    <property type="match status" value="1"/>
</dbReference>
<keyword evidence="10" id="KW-0472">Membrane</keyword>
<keyword evidence="5" id="KW-0378">Hydrolase</keyword>
<keyword evidence="9" id="KW-1133">Transmembrane helix</keyword>
<evidence type="ECO:0000256" key="6">
    <source>
        <dbReference type="ARBA" id="ARBA00022806"/>
    </source>
</evidence>